<proteinExistence type="predicted"/>
<dbReference type="Pfam" id="PF10324">
    <property type="entry name" value="7TM_GPCR_Srw"/>
    <property type="match status" value="1"/>
</dbReference>
<dbReference type="SUPFAM" id="SSF81321">
    <property type="entry name" value="Family A G protein-coupled receptor-like"/>
    <property type="match status" value="1"/>
</dbReference>
<reference evidence="8" key="1">
    <citation type="submission" date="2022-11" db="UniProtKB">
        <authorList>
            <consortium name="WormBaseParasite"/>
        </authorList>
    </citation>
    <scope>IDENTIFICATION</scope>
</reference>
<dbReference type="GO" id="GO:0005886">
    <property type="term" value="C:plasma membrane"/>
    <property type="evidence" value="ECO:0007669"/>
    <property type="project" value="TreeGrafter"/>
</dbReference>
<dbReference type="AlphaFoldDB" id="A0A914CMR3"/>
<sequence length="212" mass="24090">MRNSAVNSIMTAVAFCDMGTMGSYLIYIWNFVIKKYPNTCSNNLTYLWMVFLFAHIFLSIVLHTTSLWLAVAMAFMRRMTLRVASLNSPWQKSNYAYRISCGVFAAVFILTIPTWYVHEIIVTPYKWATPENCSRDDSSEIANVIYTINYNSIAKANGCGLFKANLWMTGIIFKVIPCFFLICLSSSLMARLHNAEKKHQLLLVSNGSDSVK</sequence>
<dbReference type="Gene3D" id="1.20.1070.10">
    <property type="entry name" value="Rhodopsin 7-helix transmembrane proteins"/>
    <property type="match status" value="1"/>
</dbReference>
<dbReference type="GO" id="GO:0008528">
    <property type="term" value="F:G protein-coupled peptide receptor activity"/>
    <property type="evidence" value="ECO:0007669"/>
    <property type="project" value="InterPro"/>
</dbReference>
<evidence type="ECO:0000256" key="1">
    <source>
        <dbReference type="ARBA" id="ARBA00004370"/>
    </source>
</evidence>
<keyword evidence="4 5" id="KW-0472">Membrane</keyword>
<comment type="subcellular location">
    <subcellularLocation>
        <location evidence="1">Membrane</location>
    </subcellularLocation>
</comment>
<evidence type="ECO:0000256" key="4">
    <source>
        <dbReference type="ARBA" id="ARBA00023136"/>
    </source>
</evidence>
<keyword evidence="7" id="KW-1185">Reference proteome</keyword>
<feature type="transmembrane region" description="Helical" evidence="5">
    <location>
        <begin position="45"/>
        <end position="75"/>
    </location>
</feature>
<evidence type="ECO:0000256" key="3">
    <source>
        <dbReference type="ARBA" id="ARBA00022989"/>
    </source>
</evidence>
<keyword evidence="3 5" id="KW-1133">Transmembrane helix</keyword>
<dbReference type="PANTHER" id="PTHR46273">
    <property type="entry name" value="MYOSUPPRESSIN RECEPTOR 1, ISOFORM B-RELATED"/>
    <property type="match status" value="1"/>
</dbReference>
<dbReference type="WBParaSite" id="ACRNAN_scaffold12007.g8219.t1">
    <property type="protein sequence ID" value="ACRNAN_scaffold12007.g8219.t1"/>
    <property type="gene ID" value="ACRNAN_scaffold12007.g8219"/>
</dbReference>
<name>A0A914CMR3_9BILA</name>
<dbReference type="InterPro" id="IPR019427">
    <property type="entry name" value="7TM_GPCR_serpentine_rcpt_Srw"/>
</dbReference>
<evidence type="ECO:0000313" key="7">
    <source>
        <dbReference type="Proteomes" id="UP000887540"/>
    </source>
</evidence>
<dbReference type="PROSITE" id="PS50262">
    <property type="entry name" value="G_PROTEIN_RECEP_F1_2"/>
    <property type="match status" value="1"/>
</dbReference>
<feature type="transmembrane region" description="Helical" evidence="5">
    <location>
        <begin position="95"/>
        <end position="117"/>
    </location>
</feature>
<feature type="domain" description="G-protein coupled receptors family 1 profile" evidence="6">
    <location>
        <begin position="1"/>
        <end position="212"/>
    </location>
</feature>
<dbReference type="InterPro" id="IPR017452">
    <property type="entry name" value="GPCR_Rhodpsn_7TM"/>
</dbReference>
<organism evidence="7 8">
    <name type="scientific">Acrobeloides nanus</name>
    <dbReference type="NCBI Taxonomy" id="290746"/>
    <lineage>
        <taxon>Eukaryota</taxon>
        <taxon>Metazoa</taxon>
        <taxon>Ecdysozoa</taxon>
        <taxon>Nematoda</taxon>
        <taxon>Chromadorea</taxon>
        <taxon>Rhabditida</taxon>
        <taxon>Tylenchina</taxon>
        <taxon>Cephalobomorpha</taxon>
        <taxon>Cephaloboidea</taxon>
        <taxon>Cephalobidae</taxon>
        <taxon>Acrobeloides</taxon>
    </lineage>
</organism>
<evidence type="ECO:0000259" key="6">
    <source>
        <dbReference type="PROSITE" id="PS50262"/>
    </source>
</evidence>
<feature type="transmembrane region" description="Helical" evidence="5">
    <location>
        <begin position="12"/>
        <end position="33"/>
    </location>
</feature>
<protein>
    <submittedName>
        <fullName evidence="8">G-protein coupled receptors family 1 profile domain-containing protein</fullName>
    </submittedName>
</protein>
<feature type="transmembrane region" description="Helical" evidence="5">
    <location>
        <begin position="171"/>
        <end position="190"/>
    </location>
</feature>
<evidence type="ECO:0000256" key="2">
    <source>
        <dbReference type="ARBA" id="ARBA00022692"/>
    </source>
</evidence>
<dbReference type="Proteomes" id="UP000887540">
    <property type="component" value="Unplaced"/>
</dbReference>
<dbReference type="InterPro" id="IPR053219">
    <property type="entry name" value="GPCR_Dmsr-1"/>
</dbReference>
<accession>A0A914CMR3</accession>
<dbReference type="PANTHER" id="PTHR46273:SF2">
    <property type="entry name" value="G-PROTEIN COUPLED RECEPTORS FAMILY 1 PROFILE DOMAIN-CONTAINING PROTEIN"/>
    <property type="match status" value="1"/>
</dbReference>
<evidence type="ECO:0000313" key="8">
    <source>
        <dbReference type="WBParaSite" id="ACRNAN_scaffold12007.g8219.t1"/>
    </source>
</evidence>
<evidence type="ECO:0000256" key="5">
    <source>
        <dbReference type="SAM" id="Phobius"/>
    </source>
</evidence>
<keyword evidence="2 5" id="KW-0812">Transmembrane</keyword>